<comment type="caution">
    <text evidence="1">The sequence shown here is derived from an EMBL/GenBank/DDBJ whole genome shotgun (WGS) entry which is preliminary data.</text>
</comment>
<accession>K2AFD4</accession>
<dbReference type="AlphaFoldDB" id="K2AFD4"/>
<name>K2AFD4_9BACT</name>
<proteinExistence type="predicted"/>
<evidence type="ECO:0000313" key="1">
    <source>
        <dbReference type="EMBL" id="EKD66665.1"/>
    </source>
</evidence>
<gene>
    <name evidence="1" type="ORF">ACD_49C00023G0008</name>
</gene>
<sequence>MFIWTIFKKYKEKEYRLILIKDLILSLNIDSRQKNLYIESLNILDDESLDRFYKKLVWVIDIIEENENNLSFSKELETTNFIKQQEQKQKKEEINSYNFLLDNI</sequence>
<protein>
    <submittedName>
        <fullName evidence="1">Uncharacterized protein</fullName>
    </submittedName>
</protein>
<reference evidence="1" key="1">
    <citation type="journal article" date="2012" name="Science">
        <title>Fermentation, hydrogen, and sulfur metabolism in multiple uncultivated bacterial phyla.</title>
        <authorList>
            <person name="Wrighton K.C."/>
            <person name="Thomas B.C."/>
            <person name="Sharon I."/>
            <person name="Miller C.S."/>
            <person name="Castelle C.J."/>
            <person name="VerBerkmoes N.C."/>
            <person name="Wilkins M.J."/>
            <person name="Hettich R.L."/>
            <person name="Lipton M.S."/>
            <person name="Williams K.H."/>
            <person name="Long P.E."/>
            <person name="Banfield J.F."/>
        </authorList>
    </citation>
    <scope>NUCLEOTIDE SEQUENCE [LARGE SCALE GENOMIC DNA]</scope>
</reference>
<organism evidence="1">
    <name type="scientific">uncultured bacterium</name>
    <name type="common">gcode 4</name>
    <dbReference type="NCBI Taxonomy" id="1234023"/>
    <lineage>
        <taxon>Bacteria</taxon>
        <taxon>environmental samples</taxon>
    </lineage>
</organism>
<dbReference type="EMBL" id="AMFJ01021609">
    <property type="protein sequence ID" value="EKD66665.1"/>
    <property type="molecule type" value="Genomic_DNA"/>
</dbReference>